<reference evidence="3 4" key="1">
    <citation type="journal article" date="2015" name="Fungal Genet. Biol.">
        <title>Evolution of novel wood decay mechanisms in Agaricales revealed by the genome sequences of Fistulina hepatica and Cylindrobasidium torrendii.</title>
        <authorList>
            <person name="Floudas D."/>
            <person name="Held B.W."/>
            <person name="Riley R."/>
            <person name="Nagy L.G."/>
            <person name="Koehler G."/>
            <person name="Ransdell A.S."/>
            <person name="Younus H."/>
            <person name="Chow J."/>
            <person name="Chiniquy J."/>
            <person name="Lipzen A."/>
            <person name="Tritt A."/>
            <person name="Sun H."/>
            <person name="Haridas S."/>
            <person name="LaButti K."/>
            <person name="Ohm R.A."/>
            <person name="Kues U."/>
            <person name="Blanchette R.A."/>
            <person name="Grigoriev I.V."/>
            <person name="Minto R.E."/>
            <person name="Hibbett D.S."/>
        </authorList>
    </citation>
    <scope>NUCLEOTIDE SEQUENCE [LARGE SCALE GENOMIC DNA]</scope>
    <source>
        <strain evidence="3 4">FP15055 ss-10</strain>
    </source>
</reference>
<feature type="signal peptide" evidence="2">
    <location>
        <begin position="1"/>
        <end position="21"/>
    </location>
</feature>
<dbReference type="EMBL" id="KN880479">
    <property type="protein sequence ID" value="KIY69727.1"/>
    <property type="molecule type" value="Genomic_DNA"/>
</dbReference>
<proteinExistence type="predicted"/>
<keyword evidence="2" id="KW-0732">Signal</keyword>
<sequence>MLTSLTLLLISTVIQPLASYAAPIVEQDTKTHTVHYPIIPTAHSSETPEYDGGSKVVNRSVLAIVGAFAGFIALVLAYIIIHYFRTPARDRTRDIIDRHKIDEEMANIQRQDARLKEPVPPPPYIPRPPAYVLFDGSSSDAEGVSVVPPREVV</sequence>
<gene>
    <name evidence="3" type="ORF">CYLTODRAFT_488676</name>
</gene>
<evidence type="ECO:0000256" key="1">
    <source>
        <dbReference type="SAM" id="Phobius"/>
    </source>
</evidence>
<keyword evidence="1" id="KW-0472">Membrane</keyword>
<keyword evidence="1" id="KW-0812">Transmembrane</keyword>
<organism evidence="3 4">
    <name type="scientific">Cylindrobasidium torrendii FP15055 ss-10</name>
    <dbReference type="NCBI Taxonomy" id="1314674"/>
    <lineage>
        <taxon>Eukaryota</taxon>
        <taxon>Fungi</taxon>
        <taxon>Dikarya</taxon>
        <taxon>Basidiomycota</taxon>
        <taxon>Agaricomycotina</taxon>
        <taxon>Agaricomycetes</taxon>
        <taxon>Agaricomycetidae</taxon>
        <taxon>Agaricales</taxon>
        <taxon>Marasmiineae</taxon>
        <taxon>Physalacriaceae</taxon>
        <taxon>Cylindrobasidium</taxon>
    </lineage>
</organism>
<feature type="transmembrane region" description="Helical" evidence="1">
    <location>
        <begin position="61"/>
        <end position="84"/>
    </location>
</feature>
<dbReference type="AlphaFoldDB" id="A0A0D7BGX4"/>
<keyword evidence="4" id="KW-1185">Reference proteome</keyword>
<accession>A0A0D7BGX4</accession>
<evidence type="ECO:0008006" key="5">
    <source>
        <dbReference type="Google" id="ProtNLM"/>
    </source>
</evidence>
<feature type="chain" id="PRO_5002317274" description="Transmembrane protein" evidence="2">
    <location>
        <begin position="22"/>
        <end position="153"/>
    </location>
</feature>
<dbReference type="OrthoDB" id="3066970at2759"/>
<dbReference type="Proteomes" id="UP000054007">
    <property type="component" value="Unassembled WGS sequence"/>
</dbReference>
<protein>
    <recommendedName>
        <fullName evidence="5">Transmembrane protein</fullName>
    </recommendedName>
</protein>
<evidence type="ECO:0000313" key="3">
    <source>
        <dbReference type="EMBL" id="KIY69727.1"/>
    </source>
</evidence>
<evidence type="ECO:0000313" key="4">
    <source>
        <dbReference type="Proteomes" id="UP000054007"/>
    </source>
</evidence>
<evidence type="ECO:0000256" key="2">
    <source>
        <dbReference type="SAM" id="SignalP"/>
    </source>
</evidence>
<keyword evidence="1" id="KW-1133">Transmembrane helix</keyword>
<name>A0A0D7BGX4_9AGAR</name>